<keyword evidence="3" id="KW-0949">S-adenosyl-L-methionine</keyword>
<keyword evidence="1 6" id="KW-0489">Methyltransferase</keyword>
<protein>
    <submittedName>
        <fullName evidence="6">CheR family methyltransferase</fullName>
    </submittedName>
</protein>
<dbReference type="Pfam" id="PF14559">
    <property type="entry name" value="TPR_19"/>
    <property type="match status" value="1"/>
</dbReference>
<dbReference type="Gene3D" id="3.40.50.150">
    <property type="entry name" value="Vaccinia Virus protein VP39"/>
    <property type="match status" value="1"/>
</dbReference>
<dbReference type="SMART" id="SM00138">
    <property type="entry name" value="MeTrc"/>
    <property type="match status" value="1"/>
</dbReference>
<dbReference type="InterPro" id="IPR022642">
    <property type="entry name" value="CheR_C"/>
</dbReference>
<dbReference type="PRINTS" id="PR00996">
    <property type="entry name" value="CHERMTFRASE"/>
</dbReference>
<dbReference type="Pfam" id="PF01739">
    <property type="entry name" value="CheR"/>
    <property type="match status" value="1"/>
</dbReference>
<organism evidence="6 7">
    <name type="scientific">Thioalkalicoccus limnaeus</name>
    <dbReference type="NCBI Taxonomy" id="120681"/>
    <lineage>
        <taxon>Bacteria</taxon>
        <taxon>Pseudomonadati</taxon>
        <taxon>Pseudomonadota</taxon>
        <taxon>Gammaproteobacteria</taxon>
        <taxon>Chromatiales</taxon>
        <taxon>Chromatiaceae</taxon>
        <taxon>Thioalkalicoccus</taxon>
    </lineage>
</organism>
<dbReference type="GO" id="GO:0032259">
    <property type="term" value="P:methylation"/>
    <property type="evidence" value="ECO:0007669"/>
    <property type="project" value="UniProtKB-KW"/>
</dbReference>
<feature type="domain" description="CheR-type methyltransferase" evidence="5">
    <location>
        <begin position="54"/>
        <end position="262"/>
    </location>
</feature>
<feature type="region of interest" description="Disordered" evidence="4">
    <location>
        <begin position="272"/>
        <end position="296"/>
    </location>
</feature>
<dbReference type="PANTHER" id="PTHR24422">
    <property type="entry name" value="CHEMOTAXIS PROTEIN METHYLTRANSFERASE"/>
    <property type="match status" value="1"/>
</dbReference>
<dbReference type="PROSITE" id="PS50123">
    <property type="entry name" value="CHER"/>
    <property type="match status" value="1"/>
</dbReference>
<dbReference type="InterPro" id="IPR029063">
    <property type="entry name" value="SAM-dependent_MTases_sf"/>
</dbReference>
<accession>A0ABV4BIR3</accession>
<proteinExistence type="predicted"/>
<dbReference type="PANTHER" id="PTHR24422:SF19">
    <property type="entry name" value="CHEMOTAXIS PROTEIN METHYLTRANSFERASE"/>
    <property type="match status" value="1"/>
</dbReference>
<dbReference type="InterPro" id="IPR050903">
    <property type="entry name" value="Bact_Chemotaxis_MeTrfase"/>
</dbReference>
<dbReference type="SUPFAM" id="SSF53335">
    <property type="entry name" value="S-adenosyl-L-methionine-dependent methyltransferases"/>
    <property type="match status" value="1"/>
</dbReference>
<keyword evidence="7" id="KW-1185">Reference proteome</keyword>
<dbReference type="GO" id="GO:0008168">
    <property type="term" value="F:methyltransferase activity"/>
    <property type="evidence" value="ECO:0007669"/>
    <property type="project" value="UniProtKB-KW"/>
</dbReference>
<evidence type="ECO:0000259" key="5">
    <source>
        <dbReference type="PROSITE" id="PS50123"/>
    </source>
</evidence>
<dbReference type="InterPro" id="IPR011990">
    <property type="entry name" value="TPR-like_helical_dom_sf"/>
</dbReference>
<sequence length="511" mass="57370">MTPNELPELIRERIGLPLDDLLANELCLAGLEHMDAADIVGELARRDTLDQAWQAVIRRLAIHETYFYREPQHLRLSTQILLPPRLARLPAGERIRVLSVGCSTGEEPYSIAIALREQFGERAGRLFEIHAGDLDQAALARARAGRYGPFAFRALPVPLRDRYFLPIDDRHWQIAEVIREQVRFTPFNVLSPTLPRGDPGQDLIFFRNVSLYFDRRTRERALRHLAQRLRPGGHLIVGAAETLANDLGLFELCEQEGIFFFRDRTWAGHDPGVASLPPRPPAPMVRPGPDRRRLPAIGRPSATLVRPPETSRSQTAILRTRAIAAAARAATATTDDRYQEVVALVRAECLDEALARLTPLCEGPEAMAEHLTLLSHILVERGDRARAATAAEQALADDPWCTDALLILARIDRSRGDDDSATERLRRALYTRPDHWRTHYQLAEIHRDAGRVDQARREFGIALRLATTNPSAEPYTGPLPLILSPRDIRHLCETQLSRLATATNRHGHHGA</sequence>
<dbReference type="Gene3D" id="1.25.40.10">
    <property type="entry name" value="Tetratricopeptide repeat domain"/>
    <property type="match status" value="1"/>
</dbReference>
<dbReference type="SUPFAM" id="SSF48452">
    <property type="entry name" value="TPR-like"/>
    <property type="match status" value="1"/>
</dbReference>
<evidence type="ECO:0000256" key="2">
    <source>
        <dbReference type="ARBA" id="ARBA00022679"/>
    </source>
</evidence>
<dbReference type="EMBL" id="JBDKXB010000017">
    <property type="protein sequence ID" value="MEY6433198.1"/>
    <property type="molecule type" value="Genomic_DNA"/>
</dbReference>
<evidence type="ECO:0000256" key="4">
    <source>
        <dbReference type="SAM" id="MobiDB-lite"/>
    </source>
</evidence>
<gene>
    <name evidence="6" type="ORF">ABC977_12375</name>
</gene>
<dbReference type="RefSeq" id="WP_369667583.1">
    <property type="nucleotide sequence ID" value="NZ_JBDKXB010000017.1"/>
</dbReference>
<reference evidence="6 7" key="1">
    <citation type="submission" date="2024-05" db="EMBL/GenBank/DDBJ databases">
        <title>Genome Sequence and Characterization of the New Strain Purple Sulfur Bacterium of Genus Thioalkalicoccus.</title>
        <authorList>
            <person name="Bryantseva I.A."/>
            <person name="Kyndt J.A."/>
            <person name="Imhoff J.F."/>
        </authorList>
    </citation>
    <scope>NUCLEOTIDE SEQUENCE [LARGE SCALE GENOMIC DNA]</scope>
    <source>
        <strain evidence="6 7">Um2</strain>
    </source>
</reference>
<keyword evidence="2" id="KW-0808">Transferase</keyword>
<evidence type="ECO:0000313" key="6">
    <source>
        <dbReference type="EMBL" id="MEY6433198.1"/>
    </source>
</evidence>
<evidence type="ECO:0000313" key="7">
    <source>
        <dbReference type="Proteomes" id="UP001564408"/>
    </source>
</evidence>
<evidence type="ECO:0000256" key="3">
    <source>
        <dbReference type="ARBA" id="ARBA00022691"/>
    </source>
</evidence>
<comment type="caution">
    <text evidence="6">The sequence shown here is derived from an EMBL/GenBank/DDBJ whole genome shotgun (WGS) entry which is preliminary data.</text>
</comment>
<dbReference type="Proteomes" id="UP001564408">
    <property type="component" value="Unassembled WGS sequence"/>
</dbReference>
<name>A0ABV4BIR3_9GAMM</name>
<feature type="compositionally biased region" description="Pro residues" evidence="4">
    <location>
        <begin position="277"/>
        <end position="286"/>
    </location>
</feature>
<dbReference type="InterPro" id="IPR000780">
    <property type="entry name" value="CheR_MeTrfase"/>
</dbReference>
<evidence type="ECO:0000256" key="1">
    <source>
        <dbReference type="ARBA" id="ARBA00022603"/>
    </source>
</evidence>